<sequence>MLRIKDVFSPELALQKLYETFQHVPEVLSAIMLLTAKEAQFLAVLVDGKTISNGDYDVGADFVAPRVDGTVGELRRKHYFPIWDESIRVTSDSGRSTRVKRYYIHEEQLQHLLTDPAAVFNKIKRSSWARRTTRETHDIDNLLKRRGIDGALKRILHQHYQHKAISPKQWKVIEDDFLHHCTTLDAANDEDGGE</sequence>
<organism evidence="1 2">
    <name type="scientific">Photobacterium chitinilyticum</name>
    <dbReference type="NCBI Taxonomy" id="2485123"/>
    <lineage>
        <taxon>Bacteria</taxon>
        <taxon>Pseudomonadati</taxon>
        <taxon>Pseudomonadota</taxon>
        <taxon>Gammaproteobacteria</taxon>
        <taxon>Vibrionales</taxon>
        <taxon>Vibrionaceae</taxon>
        <taxon>Photobacterium</taxon>
    </lineage>
</organism>
<accession>A0A444JLI7</accession>
<name>A0A444JLI7_9GAMM</name>
<gene>
    <name evidence="1" type="ORF">EDI28_20310</name>
</gene>
<dbReference type="Proteomes" id="UP000287563">
    <property type="component" value="Unassembled WGS sequence"/>
</dbReference>
<dbReference type="OrthoDB" id="6555768at2"/>
<keyword evidence="2" id="KW-1185">Reference proteome</keyword>
<dbReference type="RefSeq" id="WP_128785684.1">
    <property type="nucleotide sequence ID" value="NZ_RJLM01000011.1"/>
</dbReference>
<evidence type="ECO:0000313" key="2">
    <source>
        <dbReference type="Proteomes" id="UP000287563"/>
    </source>
</evidence>
<comment type="caution">
    <text evidence="1">The sequence shown here is derived from an EMBL/GenBank/DDBJ whole genome shotgun (WGS) entry which is preliminary data.</text>
</comment>
<reference evidence="1 2" key="1">
    <citation type="submission" date="2018-11" db="EMBL/GenBank/DDBJ databases">
        <title>Photobacterium sp. BEI247 sp. nov., a marine bacterium isolated from Yongle Blue Hole in the South China Sea.</title>
        <authorList>
            <person name="Wang X."/>
        </authorList>
    </citation>
    <scope>NUCLEOTIDE SEQUENCE [LARGE SCALE GENOMIC DNA]</scope>
    <source>
        <strain evidence="2">BEI247</strain>
    </source>
</reference>
<protein>
    <submittedName>
        <fullName evidence="1">Uncharacterized protein</fullName>
    </submittedName>
</protein>
<evidence type="ECO:0000313" key="1">
    <source>
        <dbReference type="EMBL" id="RWX53798.1"/>
    </source>
</evidence>
<proteinExistence type="predicted"/>
<dbReference type="AlphaFoldDB" id="A0A444JLI7"/>
<dbReference type="EMBL" id="RJLM01000011">
    <property type="protein sequence ID" value="RWX53798.1"/>
    <property type="molecule type" value="Genomic_DNA"/>
</dbReference>